<accession>A0A117J411</accession>
<gene>
    <name evidence="2" type="ORF">AUL39_08265</name>
</gene>
<dbReference type="Proteomes" id="UP000054078">
    <property type="component" value="Unassembled WGS sequence"/>
</dbReference>
<feature type="transmembrane region" description="Helical" evidence="1">
    <location>
        <begin position="41"/>
        <end position="59"/>
    </location>
</feature>
<organism evidence="2 3">
    <name type="scientific">Tractidigestivibacter scatoligenes</name>
    <name type="common">Olsenella scatoligenes</name>
    <dbReference type="NCBI Taxonomy" id="1299998"/>
    <lineage>
        <taxon>Bacteria</taxon>
        <taxon>Bacillati</taxon>
        <taxon>Actinomycetota</taxon>
        <taxon>Coriobacteriia</taxon>
        <taxon>Coriobacteriales</taxon>
        <taxon>Atopobiaceae</taxon>
        <taxon>Tractidigestivibacter</taxon>
    </lineage>
</organism>
<proteinExistence type="predicted"/>
<dbReference type="OrthoDB" id="10019948at2"/>
<dbReference type="EMBL" id="LOJF01000010">
    <property type="protein sequence ID" value="KUH58196.1"/>
    <property type="molecule type" value="Genomic_DNA"/>
</dbReference>
<feature type="transmembrane region" description="Helical" evidence="1">
    <location>
        <begin position="255"/>
        <end position="272"/>
    </location>
</feature>
<feature type="transmembrane region" description="Helical" evidence="1">
    <location>
        <begin position="71"/>
        <end position="94"/>
    </location>
</feature>
<keyword evidence="1" id="KW-0812">Transmembrane</keyword>
<feature type="transmembrane region" description="Helical" evidence="1">
    <location>
        <begin position="130"/>
        <end position="148"/>
    </location>
</feature>
<keyword evidence="1" id="KW-1133">Transmembrane helix</keyword>
<dbReference type="STRING" id="1299998.AUL39_08265"/>
<keyword evidence="3" id="KW-1185">Reference proteome</keyword>
<evidence type="ECO:0000313" key="3">
    <source>
        <dbReference type="Proteomes" id="UP000054078"/>
    </source>
</evidence>
<reference evidence="2 3" key="1">
    <citation type="submission" date="2015-12" db="EMBL/GenBank/DDBJ databases">
        <title>Draft Genome Sequence of Olsenella scatoligenes SK9K4T; a Producer of 3-Methylindole- (skatole) and 4-Methylphenol- (p-cresol) Isolated from Pig Feces.</title>
        <authorList>
            <person name="Li X."/>
            <person name="Borg B."/>
            <person name="Canibe N."/>
        </authorList>
    </citation>
    <scope>NUCLEOTIDE SEQUENCE [LARGE SCALE GENOMIC DNA]</scope>
    <source>
        <strain evidence="2 3">SK9K4</strain>
    </source>
</reference>
<feature type="transmembrane region" description="Helical" evidence="1">
    <location>
        <begin position="366"/>
        <end position="386"/>
    </location>
</feature>
<feature type="transmembrane region" description="Helical" evidence="1">
    <location>
        <begin position="331"/>
        <end position="354"/>
    </location>
</feature>
<dbReference type="PANTHER" id="PTHR37422:SF13">
    <property type="entry name" value="LIPOPOLYSACCHARIDE BIOSYNTHESIS PROTEIN PA4999-RELATED"/>
    <property type="match status" value="1"/>
</dbReference>
<feature type="transmembrane region" description="Helical" evidence="1">
    <location>
        <begin position="12"/>
        <end position="35"/>
    </location>
</feature>
<comment type="caution">
    <text evidence="2">The sequence shown here is derived from an EMBL/GenBank/DDBJ whole genome shotgun (WGS) entry which is preliminary data.</text>
</comment>
<dbReference type="RefSeq" id="WP_153001601.1">
    <property type="nucleotide sequence ID" value="NZ_LOJF01000010.1"/>
</dbReference>
<feature type="transmembrane region" description="Helical" evidence="1">
    <location>
        <begin position="100"/>
        <end position="118"/>
    </location>
</feature>
<feature type="transmembrane region" description="Helical" evidence="1">
    <location>
        <begin position="225"/>
        <end position="243"/>
    </location>
</feature>
<feature type="transmembrane region" description="Helical" evidence="1">
    <location>
        <begin position="168"/>
        <end position="189"/>
    </location>
</feature>
<dbReference type="InterPro" id="IPR051533">
    <property type="entry name" value="WaaL-like"/>
</dbReference>
<evidence type="ECO:0000256" key="1">
    <source>
        <dbReference type="SAM" id="Phobius"/>
    </source>
</evidence>
<evidence type="ECO:0000313" key="2">
    <source>
        <dbReference type="EMBL" id="KUH58196.1"/>
    </source>
</evidence>
<sequence length="411" mass="45766">MKEISLAKSEKLTLAVFSVLFVIMYASRVLVISQVIESSNITIFIQLVYLGFVSLLWLMELKYGHYQPTAFSLFVVLMVLHLFLFCFVLVNPVMPSNLSLAQTNGLFLLIIIFTAWFVRSRSIPLRLASMCFYVLGAVLLLQMLLHPADINLSGVGTVFDAEGRTRSVFGFGHANTLGGMCVALFMMYLYRLTTAEIHRGVFVRCLDYVLLTVAVIMLLCSASRSSIIGLVLLLGSWMIGSFSLNANGGKASRRIAVLFIALMLLYNVLSSIDSTNLQTAINQSNRIWLFEYAVPSLFNSGRVLIGLGYVSNTAYGEGLTPYHTLWLDNGYIYYLVATGVIGILIIMAALFVLFRSALQYTDGREHVFVLAAMVTYLFIGLFEDMILNGNPMNYFLIPVLLSMVPRPLTAR</sequence>
<dbReference type="PANTHER" id="PTHR37422">
    <property type="entry name" value="TEICHURONIC ACID BIOSYNTHESIS PROTEIN TUAE"/>
    <property type="match status" value="1"/>
</dbReference>
<feature type="transmembrane region" description="Helical" evidence="1">
    <location>
        <begin position="201"/>
        <end position="219"/>
    </location>
</feature>
<name>A0A117J411_TRASO</name>
<keyword evidence="1" id="KW-0472">Membrane</keyword>
<dbReference type="AlphaFoldDB" id="A0A117J411"/>
<protein>
    <submittedName>
        <fullName evidence="2">Uncharacterized protein</fullName>
    </submittedName>
</protein>